<evidence type="ECO:0000259" key="8">
    <source>
        <dbReference type="Pfam" id="PF20684"/>
    </source>
</evidence>
<keyword evidence="2 7" id="KW-0812">Transmembrane</keyword>
<feature type="transmembrane region" description="Helical" evidence="7">
    <location>
        <begin position="49"/>
        <end position="72"/>
    </location>
</feature>
<evidence type="ECO:0000256" key="7">
    <source>
        <dbReference type="SAM" id="Phobius"/>
    </source>
</evidence>
<accession>A0A8H3G5V8</accession>
<dbReference type="AlphaFoldDB" id="A0A8H3G5V8"/>
<evidence type="ECO:0000256" key="2">
    <source>
        <dbReference type="ARBA" id="ARBA00022692"/>
    </source>
</evidence>
<feature type="region of interest" description="Disordered" evidence="6">
    <location>
        <begin position="303"/>
        <end position="337"/>
    </location>
</feature>
<evidence type="ECO:0000256" key="3">
    <source>
        <dbReference type="ARBA" id="ARBA00022989"/>
    </source>
</evidence>
<organism evidence="9 10">
    <name type="scientific">Heterodermia speciosa</name>
    <dbReference type="NCBI Taxonomy" id="116794"/>
    <lineage>
        <taxon>Eukaryota</taxon>
        <taxon>Fungi</taxon>
        <taxon>Dikarya</taxon>
        <taxon>Ascomycota</taxon>
        <taxon>Pezizomycotina</taxon>
        <taxon>Lecanoromycetes</taxon>
        <taxon>OSLEUM clade</taxon>
        <taxon>Lecanoromycetidae</taxon>
        <taxon>Caliciales</taxon>
        <taxon>Physciaceae</taxon>
        <taxon>Heterodermia</taxon>
    </lineage>
</organism>
<evidence type="ECO:0000256" key="4">
    <source>
        <dbReference type="ARBA" id="ARBA00023136"/>
    </source>
</evidence>
<dbReference type="Pfam" id="PF20684">
    <property type="entry name" value="Fung_rhodopsin"/>
    <property type="match status" value="1"/>
</dbReference>
<evidence type="ECO:0000256" key="6">
    <source>
        <dbReference type="SAM" id="MobiDB-lite"/>
    </source>
</evidence>
<keyword evidence="3 7" id="KW-1133">Transmembrane helix</keyword>
<reference evidence="9" key="1">
    <citation type="submission" date="2021-03" db="EMBL/GenBank/DDBJ databases">
        <authorList>
            <person name="Tagirdzhanova G."/>
        </authorList>
    </citation>
    <scope>NUCLEOTIDE SEQUENCE</scope>
</reference>
<evidence type="ECO:0000256" key="1">
    <source>
        <dbReference type="ARBA" id="ARBA00004141"/>
    </source>
</evidence>
<gene>
    <name evidence="9" type="ORF">HETSPECPRED_010558</name>
</gene>
<keyword evidence="10" id="KW-1185">Reference proteome</keyword>
<keyword evidence="4 7" id="KW-0472">Membrane</keyword>
<protein>
    <recommendedName>
        <fullName evidence="8">Rhodopsin domain-containing protein</fullName>
    </recommendedName>
</protein>
<evidence type="ECO:0000313" key="10">
    <source>
        <dbReference type="Proteomes" id="UP000664521"/>
    </source>
</evidence>
<evidence type="ECO:0000256" key="5">
    <source>
        <dbReference type="ARBA" id="ARBA00038359"/>
    </source>
</evidence>
<feature type="transmembrane region" description="Helical" evidence="7">
    <location>
        <begin position="84"/>
        <end position="106"/>
    </location>
</feature>
<dbReference type="EMBL" id="CAJPDS010000098">
    <property type="protein sequence ID" value="CAF9937114.1"/>
    <property type="molecule type" value="Genomic_DNA"/>
</dbReference>
<comment type="subcellular location">
    <subcellularLocation>
        <location evidence="1">Membrane</location>
        <topology evidence="1">Multi-pass membrane protein</topology>
    </subcellularLocation>
</comment>
<dbReference type="PANTHER" id="PTHR33048:SF149">
    <property type="entry name" value="UBID FAMILY DECARBOXYLASE"/>
    <property type="match status" value="1"/>
</dbReference>
<feature type="transmembrane region" description="Helical" evidence="7">
    <location>
        <begin position="126"/>
        <end position="151"/>
    </location>
</feature>
<dbReference type="InterPro" id="IPR052337">
    <property type="entry name" value="SAT4-like"/>
</dbReference>
<name>A0A8H3G5V8_9LECA</name>
<dbReference type="GO" id="GO:0016020">
    <property type="term" value="C:membrane"/>
    <property type="evidence" value="ECO:0007669"/>
    <property type="project" value="UniProtKB-SubCell"/>
</dbReference>
<dbReference type="PANTHER" id="PTHR33048">
    <property type="entry name" value="PTH11-LIKE INTEGRAL MEMBRANE PROTEIN (AFU_ORTHOLOGUE AFUA_5G11245)"/>
    <property type="match status" value="1"/>
</dbReference>
<dbReference type="Proteomes" id="UP000664521">
    <property type="component" value="Unassembled WGS sequence"/>
</dbReference>
<dbReference type="InterPro" id="IPR049326">
    <property type="entry name" value="Rhodopsin_dom_fungi"/>
</dbReference>
<sequence>MTQAILWYTLLYVSCNEIIFGGGSNFMSQEDIDNLTPTTQKERVAGSKWVLVSESSMVLTIWSCKICMLVIYRRLTQGLKQLKLVNAVGVYVLLGFVAIEIAYFTSCRPFWGYWSVPAIHEQCWSYHNYAIIEGCFNVSADTCLLLVGLPLLFRAQVPVQQKLILLGIFGMGIFVITAAILCKLYGLYPPLISYEYLNWFYREASVSVYVTNLPVIYSLLRDTFPALARWGYITNKSSANRSNGGSRMDVNGGKEYPLKPFNRLGSTVDDKDDEGPTQSQEHIIAYHKRNSPLEIHKAVTFTVQKESSDDEDLEAARAASGDGPSHAWAESGAGMVR</sequence>
<feature type="domain" description="Rhodopsin" evidence="8">
    <location>
        <begin position="31"/>
        <end position="220"/>
    </location>
</feature>
<comment type="similarity">
    <text evidence="5">Belongs to the SAT4 family.</text>
</comment>
<feature type="transmembrane region" description="Helical" evidence="7">
    <location>
        <begin position="163"/>
        <end position="187"/>
    </location>
</feature>
<evidence type="ECO:0000313" key="9">
    <source>
        <dbReference type="EMBL" id="CAF9937114.1"/>
    </source>
</evidence>
<comment type="caution">
    <text evidence="9">The sequence shown here is derived from an EMBL/GenBank/DDBJ whole genome shotgun (WGS) entry which is preliminary data.</text>
</comment>
<proteinExistence type="inferred from homology"/>
<dbReference type="OrthoDB" id="3903189at2759"/>